<evidence type="ECO:0000256" key="2">
    <source>
        <dbReference type="ARBA" id="ARBA00023211"/>
    </source>
</evidence>
<dbReference type="Gene3D" id="3.30.470.20">
    <property type="entry name" value="ATP-grasp fold, B domain"/>
    <property type="match status" value="1"/>
</dbReference>
<evidence type="ECO:0000256" key="1">
    <source>
        <dbReference type="ARBA" id="ARBA00022598"/>
    </source>
</evidence>
<dbReference type="InterPro" id="IPR011095">
    <property type="entry name" value="Dala_Dala_lig_C"/>
</dbReference>
<dbReference type="GO" id="GO:0005737">
    <property type="term" value="C:cytoplasm"/>
    <property type="evidence" value="ECO:0007669"/>
    <property type="project" value="TreeGrafter"/>
</dbReference>
<dbReference type="InterPro" id="IPR013815">
    <property type="entry name" value="ATP_grasp_subdomain_1"/>
</dbReference>
<dbReference type="GO" id="GO:0046872">
    <property type="term" value="F:metal ion binding"/>
    <property type="evidence" value="ECO:0007669"/>
    <property type="project" value="InterPro"/>
</dbReference>
<dbReference type="GO" id="GO:0005524">
    <property type="term" value="F:ATP binding"/>
    <property type="evidence" value="ECO:0007669"/>
    <property type="project" value="UniProtKB-UniRule"/>
</dbReference>
<evidence type="ECO:0000313" key="5">
    <source>
        <dbReference type="EMBL" id="MBC3767793.1"/>
    </source>
</evidence>
<dbReference type="EMBL" id="JACNEP010000025">
    <property type="protein sequence ID" value="MBC3767793.1"/>
    <property type="molecule type" value="Genomic_DNA"/>
</dbReference>
<keyword evidence="1" id="KW-0436">Ligase</keyword>
<dbReference type="GO" id="GO:0008716">
    <property type="term" value="F:D-alanine-D-alanine ligase activity"/>
    <property type="evidence" value="ECO:0007669"/>
    <property type="project" value="InterPro"/>
</dbReference>
<comment type="caution">
    <text evidence="5">The sequence shown here is derived from an EMBL/GenBank/DDBJ whole genome shotgun (WGS) entry which is preliminary data.</text>
</comment>
<sequence>MIKTIIVADNTESVNVPDDLTVISFQTYLADYPKLNEPKTRIINLCDTEHYLSRGYYCSLLAEARQHKVLPSVSTINDLREMANDSLSGILLRLPTDQIGDIAEGESISVMAYFGWVEQTEWRKVARQVFEKYPSPVLVLNLSKDQHGLRIEVARGAVGQLDATQFELFNQRLVSFTQDSWRHGSREKRLRWDLAILVDPNETHPPSDKDAIKLFIKAAAKEGIHAETVTATRFSQIAQYDALFIRETTAIDHHTYRLARKAEQEGLVVIDDYTSILRCCNKVFLHDAFSYNKVPSLKTKVVTASSDTELDMLESEFSYPMVLKMPEGAFSKGVFKVESRDELKAKLDELFQHTALVLVQEFLYTDFDWRIGVLNGRPIYACRYHMARKHWQIYNHGSKRFSSGGFETLPTFEVPKVVLDAAMSACSIIGRGLYGVDIKQKGSQVYVIEVNDNPSIDSKVEDKYLGKELYKIIMQEFAQRLEQRGRD</sequence>
<keyword evidence="3" id="KW-0067">ATP-binding</keyword>
<feature type="domain" description="ATP-grasp" evidence="4">
    <location>
        <begin position="286"/>
        <end position="478"/>
    </location>
</feature>
<proteinExistence type="predicted"/>
<gene>
    <name evidence="5" type="ORF">H8B19_18090</name>
</gene>
<dbReference type="Proteomes" id="UP000601768">
    <property type="component" value="Unassembled WGS sequence"/>
</dbReference>
<dbReference type="InterPro" id="IPR025839">
    <property type="entry name" value="RLAN_dom"/>
</dbReference>
<organism evidence="5 6">
    <name type="scientific">Neptunicella marina</name>
    <dbReference type="NCBI Taxonomy" id="2125989"/>
    <lineage>
        <taxon>Bacteria</taxon>
        <taxon>Pseudomonadati</taxon>
        <taxon>Pseudomonadota</taxon>
        <taxon>Gammaproteobacteria</taxon>
        <taxon>Alteromonadales</taxon>
        <taxon>Alteromonadaceae</taxon>
        <taxon>Neptunicella</taxon>
    </lineage>
</organism>
<dbReference type="InterPro" id="IPR011761">
    <property type="entry name" value="ATP-grasp"/>
</dbReference>
<evidence type="ECO:0000256" key="3">
    <source>
        <dbReference type="PROSITE-ProRule" id="PRU00409"/>
    </source>
</evidence>
<reference evidence="5" key="1">
    <citation type="journal article" date="2018" name="Int. J. Syst. Evol. Microbiol.">
        <title>Neptunicella marina gen. nov., sp. nov., isolated from surface seawater.</title>
        <authorList>
            <person name="Liu X."/>
            <person name="Lai Q."/>
            <person name="Du Y."/>
            <person name="Zhang X."/>
            <person name="Liu Z."/>
            <person name="Sun F."/>
            <person name="Shao Z."/>
        </authorList>
    </citation>
    <scope>NUCLEOTIDE SEQUENCE</scope>
    <source>
        <strain evidence="5">S27-2</strain>
    </source>
</reference>
<dbReference type="GO" id="GO:0018169">
    <property type="term" value="F:ribosomal S6-glutamic acid ligase activity"/>
    <property type="evidence" value="ECO:0007669"/>
    <property type="project" value="TreeGrafter"/>
</dbReference>
<keyword evidence="6" id="KW-1185">Reference proteome</keyword>
<dbReference type="Pfam" id="PF14401">
    <property type="entry name" value="RLAN"/>
    <property type="match status" value="1"/>
</dbReference>
<dbReference type="GO" id="GO:0009432">
    <property type="term" value="P:SOS response"/>
    <property type="evidence" value="ECO:0007669"/>
    <property type="project" value="TreeGrafter"/>
</dbReference>
<dbReference type="Pfam" id="PF07478">
    <property type="entry name" value="Dala_Dala_lig_C"/>
    <property type="match status" value="1"/>
</dbReference>
<protein>
    <submittedName>
        <fullName evidence="5">RimK family protein</fullName>
    </submittedName>
</protein>
<evidence type="ECO:0000313" key="6">
    <source>
        <dbReference type="Proteomes" id="UP000601768"/>
    </source>
</evidence>
<name>A0A8J6J1D0_9ALTE</name>
<dbReference type="AlphaFoldDB" id="A0A8J6J1D0"/>
<dbReference type="RefSeq" id="WP_186508434.1">
    <property type="nucleotide sequence ID" value="NZ_JACNEP010000025.1"/>
</dbReference>
<accession>A0A8J6J1D0</accession>
<keyword evidence="2" id="KW-0464">Manganese</keyword>
<dbReference type="Gene3D" id="3.30.1490.20">
    <property type="entry name" value="ATP-grasp fold, A domain"/>
    <property type="match status" value="1"/>
</dbReference>
<dbReference type="PANTHER" id="PTHR21621">
    <property type="entry name" value="RIBOSOMAL PROTEIN S6 MODIFICATION PROTEIN"/>
    <property type="match status" value="1"/>
</dbReference>
<dbReference type="SUPFAM" id="SSF56059">
    <property type="entry name" value="Glutathione synthetase ATP-binding domain-like"/>
    <property type="match status" value="1"/>
</dbReference>
<dbReference type="PANTHER" id="PTHR21621:SF0">
    <property type="entry name" value="BETA-CITRYLGLUTAMATE SYNTHASE B-RELATED"/>
    <property type="match status" value="1"/>
</dbReference>
<keyword evidence="3" id="KW-0547">Nucleotide-binding</keyword>
<dbReference type="PROSITE" id="PS50975">
    <property type="entry name" value="ATP_GRASP"/>
    <property type="match status" value="1"/>
</dbReference>
<reference evidence="5" key="2">
    <citation type="submission" date="2020-08" db="EMBL/GenBank/DDBJ databases">
        <authorList>
            <person name="Lai Q."/>
        </authorList>
    </citation>
    <scope>NUCLEOTIDE SEQUENCE</scope>
    <source>
        <strain evidence="5">S27-2</strain>
    </source>
</reference>
<evidence type="ECO:0000259" key="4">
    <source>
        <dbReference type="PROSITE" id="PS50975"/>
    </source>
</evidence>